<feature type="non-terminal residue" evidence="2">
    <location>
        <position position="1"/>
    </location>
</feature>
<dbReference type="AlphaFoldDB" id="A0A6J4UH21"/>
<reference evidence="2" key="1">
    <citation type="submission" date="2020-02" db="EMBL/GenBank/DDBJ databases">
        <authorList>
            <person name="Meier V. D."/>
        </authorList>
    </citation>
    <scope>NUCLEOTIDE SEQUENCE</scope>
    <source>
        <strain evidence="2">AVDCRST_MAG88</strain>
    </source>
</reference>
<feature type="region of interest" description="Disordered" evidence="1">
    <location>
        <begin position="1"/>
        <end position="40"/>
    </location>
</feature>
<sequence>GNTWLAAPGQPAGPSSSTGAHGATGASSGYSRRDVGNGRV</sequence>
<proteinExistence type="predicted"/>
<organism evidence="2">
    <name type="scientific">uncultured Thermomicrobiales bacterium</name>
    <dbReference type="NCBI Taxonomy" id="1645740"/>
    <lineage>
        <taxon>Bacteria</taxon>
        <taxon>Pseudomonadati</taxon>
        <taxon>Thermomicrobiota</taxon>
        <taxon>Thermomicrobia</taxon>
        <taxon>Thermomicrobiales</taxon>
        <taxon>environmental samples</taxon>
    </lineage>
</organism>
<dbReference type="EMBL" id="CADCWM010000252">
    <property type="protein sequence ID" value="CAA9550116.1"/>
    <property type="molecule type" value="Genomic_DNA"/>
</dbReference>
<feature type="non-terminal residue" evidence="2">
    <location>
        <position position="40"/>
    </location>
</feature>
<feature type="compositionally biased region" description="Basic and acidic residues" evidence="1">
    <location>
        <begin position="31"/>
        <end position="40"/>
    </location>
</feature>
<accession>A0A6J4UH21</accession>
<evidence type="ECO:0000313" key="2">
    <source>
        <dbReference type="EMBL" id="CAA9550116.1"/>
    </source>
</evidence>
<gene>
    <name evidence="2" type="ORF">AVDCRST_MAG88-706</name>
</gene>
<evidence type="ECO:0000256" key="1">
    <source>
        <dbReference type="SAM" id="MobiDB-lite"/>
    </source>
</evidence>
<feature type="compositionally biased region" description="Low complexity" evidence="1">
    <location>
        <begin position="12"/>
        <end position="29"/>
    </location>
</feature>
<protein>
    <submittedName>
        <fullName evidence="2">Uncharacterized protein</fullName>
    </submittedName>
</protein>
<name>A0A6J4UH21_9BACT</name>